<keyword evidence="5" id="KW-0067">ATP-binding</keyword>
<comment type="catalytic activity">
    <reaction evidence="7">
        <text>a long-chain fatty acid + ATP + CoA = a long-chain fatty acyl-CoA + AMP + diphosphate</text>
        <dbReference type="Rhea" id="RHEA:15421"/>
        <dbReference type="ChEBI" id="CHEBI:30616"/>
        <dbReference type="ChEBI" id="CHEBI:33019"/>
        <dbReference type="ChEBI" id="CHEBI:57287"/>
        <dbReference type="ChEBI" id="CHEBI:57560"/>
        <dbReference type="ChEBI" id="CHEBI:83139"/>
        <dbReference type="ChEBI" id="CHEBI:456215"/>
        <dbReference type="EC" id="6.2.1.3"/>
    </reaction>
</comment>
<keyword evidence="3" id="KW-0547">Nucleotide-binding</keyword>
<proteinExistence type="inferred from homology"/>
<dbReference type="Gene3D" id="3.40.50.12780">
    <property type="entry name" value="N-terminal domain of ligase-like"/>
    <property type="match status" value="1"/>
</dbReference>
<dbReference type="GO" id="GO:0090433">
    <property type="term" value="F:palmitoyl-CoA ligase activity"/>
    <property type="evidence" value="ECO:0007669"/>
    <property type="project" value="TreeGrafter"/>
</dbReference>
<keyword evidence="2" id="KW-0436">Ligase</keyword>
<dbReference type="InterPro" id="IPR020459">
    <property type="entry name" value="AMP-binding"/>
</dbReference>
<gene>
    <name evidence="9" type="ORF">MNOR_LOCUS26233</name>
</gene>
<dbReference type="InterPro" id="IPR020845">
    <property type="entry name" value="AMP-binding_CS"/>
</dbReference>
<evidence type="ECO:0000256" key="7">
    <source>
        <dbReference type="ARBA" id="ARBA00036813"/>
    </source>
</evidence>
<dbReference type="GO" id="GO:0005524">
    <property type="term" value="F:ATP binding"/>
    <property type="evidence" value="ECO:0007669"/>
    <property type="project" value="UniProtKB-KW"/>
</dbReference>
<evidence type="ECO:0000256" key="3">
    <source>
        <dbReference type="ARBA" id="ARBA00022741"/>
    </source>
</evidence>
<organism evidence="9 10">
    <name type="scientific">Meganyctiphanes norvegica</name>
    <name type="common">Northern krill</name>
    <name type="synonym">Thysanopoda norvegica</name>
    <dbReference type="NCBI Taxonomy" id="48144"/>
    <lineage>
        <taxon>Eukaryota</taxon>
        <taxon>Metazoa</taxon>
        <taxon>Ecdysozoa</taxon>
        <taxon>Arthropoda</taxon>
        <taxon>Crustacea</taxon>
        <taxon>Multicrustacea</taxon>
        <taxon>Malacostraca</taxon>
        <taxon>Eumalacostraca</taxon>
        <taxon>Eucarida</taxon>
        <taxon>Euphausiacea</taxon>
        <taxon>Euphausiidae</taxon>
        <taxon>Meganyctiphanes</taxon>
    </lineage>
</organism>
<evidence type="ECO:0000256" key="2">
    <source>
        <dbReference type="ARBA" id="ARBA00022598"/>
    </source>
</evidence>
<dbReference type="GO" id="GO:0005886">
    <property type="term" value="C:plasma membrane"/>
    <property type="evidence" value="ECO:0007669"/>
    <property type="project" value="TreeGrafter"/>
</dbReference>
<protein>
    <recommendedName>
        <fullName evidence="6">long-chain-fatty-acid--CoA ligase</fullName>
        <ecNumber evidence="6">6.2.1.3</ecNumber>
    </recommendedName>
</protein>
<dbReference type="AlphaFoldDB" id="A0AAV2RPF8"/>
<evidence type="ECO:0000256" key="6">
    <source>
        <dbReference type="ARBA" id="ARBA00026121"/>
    </source>
</evidence>
<dbReference type="InterPro" id="IPR000873">
    <property type="entry name" value="AMP-dep_synth/lig_dom"/>
</dbReference>
<dbReference type="GO" id="GO:0030182">
    <property type="term" value="P:neuron differentiation"/>
    <property type="evidence" value="ECO:0007669"/>
    <property type="project" value="TreeGrafter"/>
</dbReference>
<dbReference type="GO" id="GO:0005811">
    <property type="term" value="C:lipid droplet"/>
    <property type="evidence" value="ECO:0007669"/>
    <property type="project" value="TreeGrafter"/>
</dbReference>
<comment type="caution">
    <text evidence="9">The sequence shown here is derived from an EMBL/GenBank/DDBJ whole genome shotgun (WGS) entry which is preliminary data.</text>
</comment>
<keyword evidence="4" id="KW-0443">Lipid metabolism</keyword>
<dbReference type="EMBL" id="CAXKWB010025918">
    <property type="protein sequence ID" value="CAL4129031.1"/>
    <property type="molecule type" value="Genomic_DNA"/>
</dbReference>
<dbReference type="PROSITE" id="PS00455">
    <property type="entry name" value="AMP_BINDING"/>
    <property type="match status" value="1"/>
</dbReference>
<evidence type="ECO:0000313" key="10">
    <source>
        <dbReference type="Proteomes" id="UP001497623"/>
    </source>
</evidence>
<evidence type="ECO:0000256" key="4">
    <source>
        <dbReference type="ARBA" id="ARBA00022832"/>
    </source>
</evidence>
<dbReference type="SUPFAM" id="SSF56801">
    <property type="entry name" value="Acetyl-CoA synthetase-like"/>
    <property type="match status" value="1"/>
</dbReference>
<accession>A0AAV2RPF8</accession>
<dbReference type="PANTHER" id="PTHR43272">
    <property type="entry name" value="LONG-CHAIN-FATTY-ACID--COA LIGASE"/>
    <property type="match status" value="1"/>
</dbReference>
<evidence type="ECO:0000313" key="9">
    <source>
        <dbReference type="EMBL" id="CAL4129031.1"/>
    </source>
</evidence>
<dbReference type="GO" id="GO:0035336">
    <property type="term" value="P:long-chain fatty-acyl-CoA metabolic process"/>
    <property type="evidence" value="ECO:0007669"/>
    <property type="project" value="TreeGrafter"/>
</dbReference>
<comment type="similarity">
    <text evidence="1">Belongs to the ATP-dependent AMP-binding enzyme family.</text>
</comment>
<keyword evidence="4" id="KW-0276">Fatty acid metabolism</keyword>
<dbReference type="PANTHER" id="PTHR43272:SF83">
    <property type="entry name" value="ACYL-COA SYNTHETASE LONG-CHAIN, ISOFORM J"/>
    <property type="match status" value="1"/>
</dbReference>
<dbReference type="InterPro" id="IPR042099">
    <property type="entry name" value="ANL_N_sf"/>
</dbReference>
<sequence length="680" mass="76390">MAGLSMMEYGPHGKKRKDGWWVCGSSKGQPEPLESWKTPDFLDTGILTLPEVFEFNSKMWPEENCMGTRELLSRKREEVDGRLIEKQELGKLCFRTYQQVQDAIVATGRGVRAMGIKPLDRVILFAETRAEWLIAAMGCIRQRIIVGTLYSTLDDDAVLHGITQTEASLIFTSFELLPRVLKILPKCKHIETIVIMEDQLDGVGIYDKITQGVCFLPFKKLLAEVAVEDSPPPMVDDIAFIMYTSGSTGMPKGVQLTHTNILVASINFAERTCIRKQDRFLAFLPLAHIMEIVSEIAFFFKGATVVYSSPHTLTSNSSKIMPGNDGDARVACPTRLNAVPLVLDRIIKGIERTVAKQGFITRFIFNYTLYFRGWIELMPLAGTFVNYFIFWKIQQELGGKLNCIVCGGAPLPEKTHYIIQSLFGCRLQAGYGLTETAGATTAMHPWDESYEETGHPLKGVMIRLEDWKEGGYTRKDKPFPRGEIIVGGMSVAKGYFRMPKETKEIFFEDEDIPCMFTGDIGEINDSGFLKIIDRKKDLVKLKHGEYISLGNIESKLKSCSVVENACAFVDSTQSHCVAVIVPTMISLTITAGKLGISNISNAQLCTDEQVMKSLYEDILLQTKECELSKFETPASIYLTLDVWSPDNGLLTAALKPKRLQLNKRYQRQVKDMYTKLNKRK</sequence>
<evidence type="ECO:0000259" key="8">
    <source>
        <dbReference type="Pfam" id="PF00501"/>
    </source>
</evidence>
<feature type="domain" description="AMP-dependent synthetase/ligase" evidence="8">
    <location>
        <begin position="96"/>
        <end position="496"/>
    </location>
</feature>
<evidence type="ECO:0000256" key="1">
    <source>
        <dbReference type="ARBA" id="ARBA00006432"/>
    </source>
</evidence>
<keyword evidence="10" id="KW-1185">Reference proteome</keyword>
<dbReference type="Pfam" id="PF00501">
    <property type="entry name" value="AMP-binding"/>
    <property type="match status" value="1"/>
</dbReference>
<dbReference type="PRINTS" id="PR00154">
    <property type="entry name" value="AMPBINDING"/>
</dbReference>
<dbReference type="Proteomes" id="UP001497623">
    <property type="component" value="Unassembled WGS sequence"/>
</dbReference>
<name>A0AAV2RPF8_MEGNR</name>
<dbReference type="GO" id="GO:0005783">
    <property type="term" value="C:endoplasmic reticulum"/>
    <property type="evidence" value="ECO:0007669"/>
    <property type="project" value="TreeGrafter"/>
</dbReference>
<dbReference type="EC" id="6.2.1.3" evidence="6"/>
<reference evidence="9 10" key="1">
    <citation type="submission" date="2024-05" db="EMBL/GenBank/DDBJ databases">
        <authorList>
            <person name="Wallberg A."/>
        </authorList>
    </citation>
    <scope>NUCLEOTIDE SEQUENCE [LARGE SCALE GENOMIC DNA]</scope>
</reference>
<evidence type="ECO:0000256" key="5">
    <source>
        <dbReference type="ARBA" id="ARBA00022840"/>
    </source>
</evidence>